<gene>
    <name evidence="1" type="ORF">CIG75_10500</name>
</gene>
<dbReference type="Proteomes" id="UP000214688">
    <property type="component" value="Chromosome"/>
</dbReference>
<dbReference type="KEGG" id="tab:CIG75_10500"/>
<evidence type="ECO:0000313" key="1">
    <source>
        <dbReference type="EMBL" id="ASS75378.1"/>
    </source>
</evidence>
<proteinExistence type="predicted"/>
<reference evidence="1 2" key="1">
    <citation type="journal article" date="2015" name="Int. J. Syst. Evol. Microbiol.">
        <title>Tumebacillus algifaecis sp. nov., isolated from decomposing algal scum.</title>
        <authorList>
            <person name="Wu Y.F."/>
            <person name="Zhang B."/>
            <person name="Xing P."/>
            <person name="Wu Q.L."/>
            <person name="Liu S.J."/>
        </authorList>
    </citation>
    <scope>NUCLEOTIDE SEQUENCE [LARGE SCALE GENOMIC DNA]</scope>
    <source>
        <strain evidence="1 2">THMBR28</strain>
    </source>
</reference>
<dbReference type="EMBL" id="CP022657">
    <property type="protein sequence ID" value="ASS75378.1"/>
    <property type="molecule type" value="Genomic_DNA"/>
</dbReference>
<evidence type="ECO:0000313" key="2">
    <source>
        <dbReference type="Proteomes" id="UP000214688"/>
    </source>
</evidence>
<dbReference type="RefSeq" id="WP_094236626.1">
    <property type="nucleotide sequence ID" value="NZ_CP022657.1"/>
</dbReference>
<protein>
    <recommendedName>
        <fullName evidence="3">Intracellular proteinase inhibitor BsuPI domain-containing protein</fullName>
    </recommendedName>
</protein>
<accession>A0A223D152</accession>
<organism evidence="1 2">
    <name type="scientific">Tumebacillus algifaecis</name>
    <dbReference type="NCBI Taxonomy" id="1214604"/>
    <lineage>
        <taxon>Bacteria</taxon>
        <taxon>Bacillati</taxon>
        <taxon>Bacillota</taxon>
        <taxon>Bacilli</taxon>
        <taxon>Bacillales</taxon>
        <taxon>Alicyclobacillaceae</taxon>
        <taxon>Tumebacillus</taxon>
    </lineage>
</organism>
<keyword evidence="2" id="KW-1185">Reference proteome</keyword>
<dbReference type="AlphaFoldDB" id="A0A223D152"/>
<name>A0A223D152_9BACL</name>
<evidence type="ECO:0008006" key="3">
    <source>
        <dbReference type="Google" id="ProtNLM"/>
    </source>
</evidence>
<dbReference type="PROSITE" id="PS51257">
    <property type="entry name" value="PROKAR_LIPOPROTEIN"/>
    <property type="match status" value="1"/>
</dbReference>
<sequence>MKKALTVLLSCAVLTGLVGCGTKDVVTGQADQQPAASQNEEIPGLFHKAESNGLEVIVKASKIKYKPGEEMIIQAHIRNTTQKTMFLQTHNGCDTGVNIFVPINQSQFALVPEGEAKHCIEMMGVKELKPDQTITHQVKLQAKDDVQQQNVKAGAYEIKVSVDLTSMDHGMMNTEPPQTITISAPFTVVE</sequence>
<dbReference type="OrthoDB" id="5459839at2"/>